<gene>
    <name evidence="10" type="ORF">Gotri_025414</name>
</gene>
<name>A0A7J9FJ72_9ROSI</name>
<comment type="catalytic activity">
    <reaction evidence="8">
        <text>L-seryl-[protein] + ATP = O-phospho-L-seryl-[protein] + ADP + H(+)</text>
        <dbReference type="Rhea" id="RHEA:17989"/>
        <dbReference type="Rhea" id="RHEA-COMP:9863"/>
        <dbReference type="Rhea" id="RHEA-COMP:11604"/>
        <dbReference type="ChEBI" id="CHEBI:15378"/>
        <dbReference type="ChEBI" id="CHEBI:29999"/>
        <dbReference type="ChEBI" id="CHEBI:30616"/>
        <dbReference type="ChEBI" id="CHEBI:83421"/>
        <dbReference type="ChEBI" id="CHEBI:456216"/>
        <dbReference type="EC" id="2.7.11.1"/>
    </reaction>
</comment>
<dbReference type="InterPro" id="IPR011009">
    <property type="entry name" value="Kinase-like_dom_sf"/>
</dbReference>
<dbReference type="EC" id="2.7.11.1" evidence="1"/>
<accession>A0A7J9FJ72</accession>
<feature type="non-terminal residue" evidence="10">
    <location>
        <position position="161"/>
    </location>
</feature>
<feature type="domain" description="Protein kinase" evidence="9">
    <location>
        <begin position="1"/>
        <end position="161"/>
    </location>
</feature>
<dbReference type="Gene3D" id="1.10.510.10">
    <property type="entry name" value="Transferase(Phosphotransferase) domain 1"/>
    <property type="match status" value="1"/>
</dbReference>
<keyword evidence="3" id="KW-0808">Transferase</keyword>
<comment type="caution">
    <text evidence="10">The sequence shown here is derived from an EMBL/GenBank/DDBJ whole genome shotgun (WGS) entry which is preliminary data.</text>
</comment>
<dbReference type="EMBL" id="JABEZW010217314">
    <property type="protein sequence ID" value="MBA0785004.1"/>
    <property type="molecule type" value="Genomic_DNA"/>
</dbReference>
<evidence type="ECO:0000259" key="9">
    <source>
        <dbReference type="PROSITE" id="PS50011"/>
    </source>
</evidence>
<keyword evidence="5" id="KW-0418">Kinase</keyword>
<dbReference type="AlphaFoldDB" id="A0A7J9FJ72"/>
<keyword evidence="6" id="KW-0067">ATP-binding</keyword>
<evidence type="ECO:0000313" key="11">
    <source>
        <dbReference type="Proteomes" id="UP000593568"/>
    </source>
</evidence>
<dbReference type="InterPro" id="IPR000719">
    <property type="entry name" value="Prot_kinase_dom"/>
</dbReference>
<dbReference type="InterPro" id="IPR001245">
    <property type="entry name" value="Ser-Thr/Tyr_kinase_cat_dom"/>
</dbReference>
<feature type="non-terminal residue" evidence="10">
    <location>
        <position position="1"/>
    </location>
</feature>
<keyword evidence="2" id="KW-0723">Serine/threonine-protein kinase</keyword>
<evidence type="ECO:0000256" key="8">
    <source>
        <dbReference type="ARBA" id="ARBA00048679"/>
    </source>
</evidence>
<evidence type="ECO:0000256" key="1">
    <source>
        <dbReference type="ARBA" id="ARBA00012513"/>
    </source>
</evidence>
<evidence type="ECO:0000256" key="4">
    <source>
        <dbReference type="ARBA" id="ARBA00022741"/>
    </source>
</evidence>
<evidence type="ECO:0000256" key="2">
    <source>
        <dbReference type="ARBA" id="ARBA00022527"/>
    </source>
</evidence>
<sequence length="161" mass="18001">NYDGKIAYEDIVAATEDFDFQYCIEVGGYGSVFSENLPCGKVVALKKLHRLEVENPTFDKRSLFCNLRDEVEAVEMDWKKRVKIIKGVAHALSYLHYNCCPSTVHQDISSNNVLLNSSFEAFVADIGTAKMLDLDSSSQSIIVGAVEKIVIFGNFETYSEL</sequence>
<dbReference type="GO" id="GO:0004674">
    <property type="term" value="F:protein serine/threonine kinase activity"/>
    <property type="evidence" value="ECO:0007669"/>
    <property type="project" value="UniProtKB-KW"/>
</dbReference>
<evidence type="ECO:0000256" key="7">
    <source>
        <dbReference type="ARBA" id="ARBA00047899"/>
    </source>
</evidence>
<reference evidence="10 11" key="1">
    <citation type="journal article" date="2019" name="Genome Biol. Evol.">
        <title>Insights into the evolution of the New World diploid cottons (Gossypium, subgenus Houzingenia) based on genome sequencing.</title>
        <authorList>
            <person name="Grover C.E."/>
            <person name="Arick M.A. 2nd"/>
            <person name="Thrash A."/>
            <person name="Conover J.L."/>
            <person name="Sanders W.S."/>
            <person name="Peterson D.G."/>
            <person name="Frelichowski J.E."/>
            <person name="Scheffler J.A."/>
            <person name="Scheffler B.E."/>
            <person name="Wendel J.F."/>
        </authorList>
    </citation>
    <scope>NUCLEOTIDE SEQUENCE [LARGE SCALE GENOMIC DNA]</scope>
    <source>
        <strain evidence="10">8</strain>
        <tissue evidence="10">Leaf</tissue>
    </source>
</reference>
<dbReference type="Proteomes" id="UP000593568">
    <property type="component" value="Unassembled WGS sequence"/>
</dbReference>
<evidence type="ECO:0000256" key="5">
    <source>
        <dbReference type="ARBA" id="ARBA00022777"/>
    </source>
</evidence>
<keyword evidence="11" id="KW-1185">Reference proteome</keyword>
<organism evidence="10 11">
    <name type="scientific">Gossypium trilobum</name>
    <dbReference type="NCBI Taxonomy" id="34281"/>
    <lineage>
        <taxon>Eukaryota</taxon>
        <taxon>Viridiplantae</taxon>
        <taxon>Streptophyta</taxon>
        <taxon>Embryophyta</taxon>
        <taxon>Tracheophyta</taxon>
        <taxon>Spermatophyta</taxon>
        <taxon>Magnoliopsida</taxon>
        <taxon>eudicotyledons</taxon>
        <taxon>Gunneridae</taxon>
        <taxon>Pentapetalae</taxon>
        <taxon>rosids</taxon>
        <taxon>malvids</taxon>
        <taxon>Malvales</taxon>
        <taxon>Malvaceae</taxon>
        <taxon>Malvoideae</taxon>
        <taxon>Gossypium</taxon>
    </lineage>
</organism>
<comment type="catalytic activity">
    <reaction evidence="7">
        <text>L-threonyl-[protein] + ATP = O-phospho-L-threonyl-[protein] + ADP + H(+)</text>
        <dbReference type="Rhea" id="RHEA:46608"/>
        <dbReference type="Rhea" id="RHEA-COMP:11060"/>
        <dbReference type="Rhea" id="RHEA-COMP:11605"/>
        <dbReference type="ChEBI" id="CHEBI:15378"/>
        <dbReference type="ChEBI" id="CHEBI:30013"/>
        <dbReference type="ChEBI" id="CHEBI:30616"/>
        <dbReference type="ChEBI" id="CHEBI:61977"/>
        <dbReference type="ChEBI" id="CHEBI:456216"/>
        <dbReference type="EC" id="2.7.11.1"/>
    </reaction>
</comment>
<dbReference type="GO" id="GO:0005524">
    <property type="term" value="F:ATP binding"/>
    <property type="evidence" value="ECO:0007669"/>
    <property type="project" value="UniProtKB-KW"/>
</dbReference>
<protein>
    <recommendedName>
        <fullName evidence="1">non-specific serine/threonine protein kinase</fullName>
        <ecNumber evidence="1">2.7.11.1</ecNumber>
    </recommendedName>
</protein>
<evidence type="ECO:0000256" key="3">
    <source>
        <dbReference type="ARBA" id="ARBA00022679"/>
    </source>
</evidence>
<proteinExistence type="predicted"/>
<evidence type="ECO:0000313" key="10">
    <source>
        <dbReference type="EMBL" id="MBA0785004.1"/>
    </source>
</evidence>
<dbReference type="PROSITE" id="PS50011">
    <property type="entry name" value="PROTEIN_KINASE_DOM"/>
    <property type="match status" value="1"/>
</dbReference>
<dbReference type="PANTHER" id="PTHR48005">
    <property type="entry name" value="LEUCINE RICH REPEAT KINASE 2"/>
    <property type="match status" value="1"/>
</dbReference>
<dbReference type="SUPFAM" id="SSF56112">
    <property type="entry name" value="Protein kinase-like (PK-like)"/>
    <property type="match status" value="1"/>
</dbReference>
<dbReference type="InterPro" id="IPR051420">
    <property type="entry name" value="Ser_Thr_Kinases_DiverseReg"/>
</dbReference>
<dbReference type="PANTHER" id="PTHR48005:SF92">
    <property type="entry name" value="REPEAT RECEPTOR-LIKE PROTEIN KINASE FAMILY PROTEIN, PUTATIVE-RELATED"/>
    <property type="match status" value="1"/>
</dbReference>
<evidence type="ECO:0000256" key="6">
    <source>
        <dbReference type="ARBA" id="ARBA00022840"/>
    </source>
</evidence>
<keyword evidence="4" id="KW-0547">Nucleotide-binding</keyword>
<dbReference type="Pfam" id="PF07714">
    <property type="entry name" value="PK_Tyr_Ser-Thr"/>
    <property type="match status" value="1"/>
</dbReference>